<dbReference type="Proteomes" id="UP001139451">
    <property type="component" value="Unassembled WGS sequence"/>
</dbReference>
<dbReference type="InterPro" id="IPR050884">
    <property type="entry name" value="CNP_phosphodiesterase-III"/>
</dbReference>
<proteinExistence type="inferred from homology"/>
<comment type="caution">
    <text evidence="6">The sequence shown here is derived from an EMBL/GenBank/DDBJ whole genome shotgun (WGS) entry which is preliminary data.</text>
</comment>
<dbReference type="InterPro" id="IPR004843">
    <property type="entry name" value="Calcineurin-like_PHP"/>
</dbReference>
<dbReference type="PANTHER" id="PTHR42988:SF2">
    <property type="entry name" value="CYCLIC NUCLEOTIDE PHOSPHODIESTERASE CBUA0032-RELATED"/>
    <property type="match status" value="1"/>
</dbReference>
<comment type="similarity">
    <text evidence="4">Belongs to the cyclic nucleotide phosphodiesterase class-III family.</text>
</comment>
<evidence type="ECO:0000313" key="6">
    <source>
        <dbReference type="EMBL" id="MCP3729937.1"/>
    </source>
</evidence>
<dbReference type="GO" id="GO:0046872">
    <property type="term" value="F:metal ion binding"/>
    <property type="evidence" value="ECO:0007669"/>
    <property type="project" value="UniProtKB-KW"/>
</dbReference>
<dbReference type="SUPFAM" id="SSF56300">
    <property type="entry name" value="Metallo-dependent phosphatases"/>
    <property type="match status" value="1"/>
</dbReference>
<keyword evidence="2" id="KW-0378">Hydrolase</keyword>
<dbReference type="AlphaFoldDB" id="A0A9X2HHY7"/>
<evidence type="ECO:0000256" key="3">
    <source>
        <dbReference type="ARBA" id="ARBA00023004"/>
    </source>
</evidence>
<dbReference type="InterPro" id="IPR029052">
    <property type="entry name" value="Metallo-depent_PP-like"/>
</dbReference>
<keyword evidence="3" id="KW-0408">Iron</keyword>
<sequence>MLIAQVTDIHIGFDPGNPDEHNMQRFRAVLQRLTEGPNRPDLLLLTGDLTEHGDAASYARLAGALAGCPFPVWQMVGNHDARTPLLAAFPDTPSQGGFVHYAIEGDELRVLVLDTLEPGRHGGSFCDARATWLEAQLAARPDTPTLVAMHHPPLETGIAWLDSDAREPWIARFGDAIAGHRQVKGIIAGHLHRPIHTAWNGVPLVVCMSTAPAVALDLNPIDPGLPDGRDMIVDEPPGYALHRWDGERLVTHLESVAPHRVLARYDEAMQPVVRTIMAERPG</sequence>
<gene>
    <name evidence="6" type="ORF">M9978_05790</name>
</gene>
<evidence type="ECO:0000256" key="1">
    <source>
        <dbReference type="ARBA" id="ARBA00022723"/>
    </source>
</evidence>
<name>A0A9X2HHY7_9SPHN</name>
<evidence type="ECO:0000256" key="4">
    <source>
        <dbReference type="ARBA" id="ARBA00025742"/>
    </source>
</evidence>
<evidence type="ECO:0000313" key="7">
    <source>
        <dbReference type="Proteomes" id="UP001139451"/>
    </source>
</evidence>
<evidence type="ECO:0000259" key="5">
    <source>
        <dbReference type="Pfam" id="PF00149"/>
    </source>
</evidence>
<dbReference type="InterPro" id="IPR042283">
    <property type="entry name" value="GpdQ_catalytic"/>
</dbReference>
<dbReference type="RefSeq" id="WP_254292037.1">
    <property type="nucleotide sequence ID" value="NZ_JAMLDX010000003.1"/>
</dbReference>
<organism evidence="6 7">
    <name type="scientific">Sphingomonas tagetis</name>
    <dbReference type="NCBI Taxonomy" id="2949092"/>
    <lineage>
        <taxon>Bacteria</taxon>
        <taxon>Pseudomonadati</taxon>
        <taxon>Pseudomonadota</taxon>
        <taxon>Alphaproteobacteria</taxon>
        <taxon>Sphingomonadales</taxon>
        <taxon>Sphingomonadaceae</taxon>
        <taxon>Sphingomonas</taxon>
    </lineage>
</organism>
<dbReference type="EMBL" id="JAMLDX010000003">
    <property type="protein sequence ID" value="MCP3729937.1"/>
    <property type="molecule type" value="Genomic_DNA"/>
</dbReference>
<dbReference type="Gene3D" id="3.30.750.180">
    <property type="entry name" value="GpdQ, beta-strand dimerisation domain"/>
    <property type="match status" value="1"/>
</dbReference>
<dbReference type="GO" id="GO:0016787">
    <property type="term" value="F:hydrolase activity"/>
    <property type="evidence" value="ECO:0007669"/>
    <property type="project" value="UniProtKB-KW"/>
</dbReference>
<dbReference type="InterPro" id="IPR042281">
    <property type="entry name" value="GpdQ_beta-strand"/>
</dbReference>
<feature type="domain" description="Calcineurin-like phosphoesterase" evidence="5">
    <location>
        <begin position="1"/>
        <end position="194"/>
    </location>
</feature>
<evidence type="ECO:0000256" key="2">
    <source>
        <dbReference type="ARBA" id="ARBA00022801"/>
    </source>
</evidence>
<protein>
    <submittedName>
        <fullName evidence="6">Metallophosphoesterase</fullName>
    </submittedName>
</protein>
<dbReference type="PANTHER" id="PTHR42988">
    <property type="entry name" value="PHOSPHOHYDROLASE"/>
    <property type="match status" value="1"/>
</dbReference>
<accession>A0A9X2HHY7</accession>
<dbReference type="Pfam" id="PF00149">
    <property type="entry name" value="Metallophos"/>
    <property type="match status" value="1"/>
</dbReference>
<dbReference type="Gene3D" id="3.60.21.40">
    <property type="entry name" value="GpdQ, catalytic alpha/beta sandwich domain"/>
    <property type="match status" value="1"/>
</dbReference>
<keyword evidence="1" id="KW-0479">Metal-binding</keyword>
<reference evidence="6" key="1">
    <citation type="submission" date="2022-05" db="EMBL/GenBank/DDBJ databases">
        <title>Sphingomonas sp. strain MG17 Genome sequencing and assembly.</title>
        <authorList>
            <person name="Kim I."/>
        </authorList>
    </citation>
    <scope>NUCLEOTIDE SEQUENCE</scope>
    <source>
        <strain evidence="6">MG17</strain>
    </source>
</reference>
<keyword evidence="7" id="KW-1185">Reference proteome</keyword>